<comment type="caution">
    <text evidence="1">The sequence shown here is derived from an EMBL/GenBank/DDBJ whole genome shotgun (WGS) entry which is preliminary data.</text>
</comment>
<protein>
    <submittedName>
        <fullName evidence="1">Uncharacterized protein</fullName>
    </submittedName>
</protein>
<keyword evidence="2" id="KW-1185">Reference proteome</keyword>
<evidence type="ECO:0000313" key="2">
    <source>
        <dbReference type="Proteomes" id="UP000736672"/>
    </source>
</evidence>
<gene>
    <name evidence="1" type="ORF">B0J15DRAFT_547911</name>
</gene>
<dbReference type="EMBL" id="JAGTJS010000008">
    <property type="protein sequence ID" value="KAH7260310.1"/>
    <property type="molecule type" value="Genomic_DNA"/>
</dbReference>
<organism evidence="1 2">
    <name type="scientific">Fusarium solani</name>
    <name type="common">Filamentous fungus</name>
    <dbReference type="NCBI Taxonomy" id="169388"/>
    <lineage>
        <taxon>Eukaryota</taxon>
        <taxon>Fungi</taxon>
        <taxon>Dikarya</taxon>
        <taxon>Ascomycota</taxon>
        <taxon>Pezizomycotina</taxon>
        <taxon>Sordariomycetes</taxon>
        <taxon>Hypocreomycetidae</taxon>
        <taxon>Hypocreales</taxon>
        <taxon>Nectriaceae</taxon>
        <taxon>Fusarium</taxon>
        <taxon>Fusarium solani species complex</taxon>
    </lineage>
</organism>
<proteinExistence type="predicted"/>
<dbReference type="Proteomes" id="UP000736672">
    <property type="component" value="Unassembled WGS sequence"/>
</dbReference>
<accession>A0A9P9KKB6</accession>
<reference evidence="1" key="1">
    <citation type="journal article" date="2021" name="Nat. Commun.">
        <title>Genetic determinants of endophytism in the Arabidopsis root mycobiome.</title>
        <authorList>
            <person name="Mesny F."/>
            <person name="Miyauchi S."/>
            <person name="Thiergart T."/>
            <person name="Pickel B."/>
            <person name="Atanasova L."/>
            <person name="Karlsson M."/>
            <person name="Huettel B."/>
            <person name="Barry K.W."/>
            <person name="Haridas S."/>
            <person name="Chen C."/>
            <person name="Bauer D."/>
            <person name="Andreopoulos W."/>
            <person name="Pangilinan J."/>
            <person name="LaButti K."/>
            <person name="Riley R."/>
            <person name="Lipzen A."/>
            <person name="Clum A."/>
            <person name="Drula E."/>
            <person name="Henrissat B."/>
            <person name="Kohler A."/>
            <person name="Grigoriev I.V."/>
            <person name="Martin F.M."/>
            <person name="Hacquard S."/>
        </authorList>
    </citation>
    <scope>NUCLEOTIDE SEQUENCE</scope>
    <source>
        <strain evidence="1">FSSC 5 MPI-SDFR-AT-0091</strain>
    </source>
</reference>
<sequence>MANRCYFIVSPDPNWSHGIARDDAHGNPELYFHIKFGDGESSYTTHNPNFKKAENVLSPNPTCTLQIPGTNGWYYVTRKIGKSLELDYLTKLTPQTDVTEWRRVTLKSGANFAALRQVLIDMLTRFPNYD</sequence>
<dbReference type="AlphaFoldDB" id="A0A9P9KKB6"/>
<dbReference type="OrthoDB" id="2822601at2759"/>
<evidence type="ECO:0000313" key="1">
    <source>
        <dbReference type="EMBL" id="KAH7260310.1"/>
    </source>
</evidence>
<name>A0A9P9KKB6_FUSSL</name>